<reference evidence="1 2" key="1">
    <citation type="submission" date="2014-08" db="EMBL/GenBank/DDBJ databases">
        <title>Genomic and Phenotypic Diversity of Colwellia psychrerythraea strains from Disparate Marine Basins.</title>
        <authorList>
            <person name="Techtmann S.M."/>
            <person name="Stelling S.C."/>
            <person name="Utturkar S.M."/>
            <person name="Alshibli N."/>
            <person name="Harris A."/>
            <person name="Brown S.D."/>
            <person name="Hazen T.C."/>
        </authorList>
    </citation>
    <scope>NUCLEOTIDE SEQUENCE [LARGE SCALE GENOMIC DNA]</scope>
    <source>
        <strain evidence="1 2">GAB14E</strain>
    </source>
</reference>
<dbReference type="RefSeq" id="WP_033080424.1">
    <property type="nucleotide sequence ID" value="NZ_JQEC01000002.1"/>
</dbReference>
<sequence length="310" mass="35656">MAAKRKRCSKCTVRYYPKPYQRVCNKCQCYRFWLTSIGIRLTGHLKRIRYRGQLEQTNIIEAIELLRLHTRMTGYTVKEVSVKSDTPVYETTANLELDLSHLYPVSEGGLLVADNLVIAPRTINRQMSNKTYPIGLYDTTGGLVSWDDIKQWVEVNNDLNAIMRQYNLTPKSEPKSEFSGEKWTFNEVLINQSDRLKLKVEQLGFGGWYDLLEGKLRIITDEEIAQRSLIEVVTLELEDEYPLLSSTSIKQVILTVNADRDRAAIELNELMSIRYPSTQDCGCMSLDFPFCAGYCEPYQVSEYIDLGVPF</sequence>
<organism evidence="1 2">
    <name type="scientific">Colwellia psychrerythraea</name>
    <name type="common">Vibrio psychroerythus</name>
    <dbReference type="NCBI Taxonomy" id="28229"/>
    <lineage>
        <taxon>Bacteria</taxon>
        <taxon>Pseudomonadati</taxon>
        <taxon>Pseudomonadota</taxon>
        <taxon>Gammaproteobacteria</taxon>
        <taxon>Alteromonadales</taxon>
        <taxon>Colwelliaceae</taxon>
        <taxon>Colwellia</taxon>
    </lineage>
</organism>
<dbReference type="EMBL" id="JQEC01000002">
    <property type="protein sequence ID" value="KGJ97580.1"/>
    <property type="molecule type" value="Genomic_DNA"/>
</dbReference>
<dbReference type="OrthoDB" id="6402500at2"/>
<evidence type="ECO:0000313" key="2">
    <source>
        <dbReference type="Proteomes" id="UP000029868"/>
    </source>
</evidence>
<dbReference type="Proteomes" id="UP000029868">
    <property type="component" value="Unassembled WGS sequence"/>
</dbReference>
<proteinExistence type="predicted"/>
<protein>
    <submittedName>
        <fullName evidence="1">Uncharacterized protein</fullName>
    </submittedName>
</protein>
<evidence type="ECO:0000313" key="1">
    <source>
        <dbReference type="EMBL" id="KGJ97580.1"/>
    </source>
</evidence>
<dbReference type="PATRIC" id="fig|28229.3.peg.327"/>
<gene>
    <name evidence="1" type="ORF">GAB14E_1169</name>
</gene>
<dbReference type="AlphaFoldDB" id="A0A099L588"/>
<accession>A0A099L588</accession>
<name>A0A099L588_COLPS</name>
<comment type="caution">
    <text evidence="1">The sequence shown here is derived from an EMBL/GenBank/DDBJ whole genome shotgun (WGS) entry which is preliminary data.</text>
</comment>